<dbReference type="AlphaFoldDB" id="A0AAV8W296"/>
<feature type="coiled-coil region" evidence="1">
    <location>
        <begin position="636"/>
        <end position="666"/>
    </location>
</feature>
<dbReference type="Gene3D" id="1.10.287.1490">
    <property type="match status" value="1"/>
</dbReference>
<accession>A0AAV8W296</accession>
<evidence type="ECO:0000313" key="3">
    <source>
        <dbReference type="Proteomes" id="UP001159042"/>
    </source>
</evidence>
<sequence length="670" mass="78102">LNSCEEEIEALEKEIEAMRSGNLTPDLEAQVIKKENYQLKQDLAKCDEVMNFLGLPGNRQLQFEVLKQKLVVLQETEKERDALKSRVEKLERELYAYNDLPEDIEVFKQRSLLLDEVLQDRDRLSKRVEQLRGVDEEILALRKKAARVDELEGKLKYVLREKNAAECDLEVMRCKSTSAEIDALNQKTESDTLRSKLVCVEQEVESLKCVCKEKERLKYERDHLQQNLDELLRMQGDYEHMAIQMKCMDVLKSERDLYKSKYETLIGLECECDILRTQVEKAKLIEKERDSLESQVEDLESCIVEQEDEIRRLVSHIDVLTKGQDEQQEKLKGILSSMRAELEQKDCIIRSSEEKLSLIQDQLENSIQGLSEETAMLRSRNEKLEKQMNELCYENETLKHELNKKQSVINLMSRSVSADSDHTQKVSDQLTKSIKGINAEVGKLIEHNEELEKEMYQYQNKIVDLQSELKMKQNEIDTLQEVLQDRESVLSDTPLLAKEIQTSQNASAEITNLVLENKKLQKQQSTYVKNLSALQMKLKEKDDEMKMLHMALKDYQPQIKKGETEKPQRSYKGDYVFNVMTNQFEMPGIESAIKGKGAKQAGIKMGSVSGDEHLRQMLRQSKCAIEKIALELTRQYEEWDCIKDTLRKQKEEKEKEIKRKDEIQEIREKT</sequence>
<evidence type="ECO:0000313" key="2">
    <source>
        <dbReference type="EMBL" id="KAJ8920783.1"/>
    </source>
</evidence>
<feature type="coiled-coil region" evidence="1">
    <location>
        <begin position="360"/>
        <end position="401"/>
    </location>
</feature>
<comment type="caution">
    <text evidence="2">The sequence shown here is derived from an EMBL/GenBank/DDBJ whole genome shotgun (WGS) entry which is preliminary data.</text>
</comment>
<dbReference type="EMBL" id="JANEYG010000013">
    <property type="protein sequence ID" value="KAJ8920783.1"/>
    <property type="molecule type" value="Genomic_DNA"/>
</dbReference>
<evidence type="ECO:0000256" key="1">
    <source>
        <dbReference type="SAM" id="Coils"/>
    </source>
</evidence>
<feature type="coiled-coil region" evidence="1">
    <location>
        <begin position="434"/>
        <end position="523"/>
    </location>
</feature>
<feature type="non-terminal residue" evidence="2">
    <location>
        <position position="1"/>
    </location>
</feature>
<keyword evidence="1" id="KW-0175">Coiled coil</keyword>
<protein>
    <submittedName>
        <fullName evidence="2">Uncharacterized protein</fullName>
    </submittedName>
</protein>
<feature type="coiled-coil region" evidence="1">
    <location>
        <begin position="207"/>
        <end position="234"/>
    </location>
</feature>
<reference evidence="2 3" key="1">
    <citation type="journal article" date="2023" name="Insect Mol. Biol.">
        <title>Genome sequencing provides insights into the evolution of gene families encoding plant cell wall-degrading enzymes in longhorned beetles.</title>
        <authorList>
            <person name="Shin N.R."/>
            <person name="Okamura Y."/>
            <person name="Kirsch R."/>
            <person name="Pauchet Y."/>
        </authorList>
    </citation>
    <scope>NUCLEOTIDE SEQUENCE [LARGE SCALE GENOMIC DNA]</scope>
    <source>
        <strain evidence="2">EAD_L_NR</strain>
    </source>
</reference>
<gene>
    <name evidence="2" type="ORF">NQ315_004924</name>
</gene>
<keyword evidence="3" id="KW-1185">Reference proteome</keyword>
<dbReference type="Proteomes" id="UP001159042">
    <property type="component" value="Unassembled WGS sequence"/>
</dbReference>
<organism evidence="2 3">
    <name type="scientific">Exocentrus adspersus</name>
    <dbReference type="NCBI Taxonomy" id="1586481"/>
    <lineage>
        <taxon>Eukaryota</taxon>
        <taxon>Metazoa</taxon>
        <taxon>Ecdysozoa</taxon>
        <taxon>Arthropoda</taxon>
        <taxon>Hexapoda</taxon>
        <taxon>Insecta</taxon>
        <taxon>Pterygota</taxon>
        <taxon>Neoptera</taxon>
        <taxon>Endopterygota</taxon>
        <taxon>Coleoptera</taxon>
        <taxon>Polyphaga</taxon>
        <taxon>Cucujiformia</taxon>
        <taxon>Chrysomeloidea</taxon>
        <taxon>Cerambycidae</taxon>
        <taxon>Lamiinae</taxon>
        <taxon>Acanthocinini</taxon>
        <taxon>Exocentrus</taxon>
    </lineage>
</organism>
<name>A0AAV8W296_9CUCU</name>
<feature type="coiled-coil region" evidence="1">
    <location>
        <begin position="275"/>
        <end position="309"/>
    </location>
</feature>
<feature type="coiled-coil region" evidence="1">
    <location>
        <begin position="66"/>
        <end position="168"/>
    </location>
</feature>
<proteinExistence type="predicted"/>